<protein>
    <submittedName>
        <fullName evidence="1">Uncharacterized protein</fullName>
    </submittedName>
</protein>
<comment type="caution">
    <text evidence="1">The sequence shown here is derived from an EMBL/GenBank/DDBJ whole genome shotgun (WGS) entry which is preliminary data.</text>
</comment>
<name>A0AAV3Y3K1_9GAST</name>
<dbReference type="Proteomes" id="UP000735302">
    <property type="component" value="Unassembled WGS sequence"/>
</dbReference>
<reference evidence="1 2" key="1">
    <citation type="journal article" date="2021" name="Elife">
        <title>Chloroplast acquisition without the gene transfer in kleptoplastic sea slugs, Plakobranchus ocellatus.</title>
        <authorList>
            <person name="Maeda T."/>
            <person name="Takahashi S."/>
            <person name="Yoshida T."/>
            <person name="Shimamura S."/>
            <person name="Takaki Y."/>
            <person name="Nagai Y."/>
            <person name="Toyoda A."/>
            <person name="Suzuki Y."/>
            <person name="Arimoto A."/>
            <person name="Ishii H."/>
            <person name="Satoh N."/>
            <person name="Nishiyama T."/>
            <person name="Hasebe M."/>
            <person name="Maruyama T."/>
            <person name="Minagawa J."/>
            <person name="Obokata J."/>
            <person name="Shigenobu S."/>
        </authorList>
    </citation>
    <scope>NUCLEOTIDE SEQUENCE [LARGE SCALE GENOMIC DNA]</scope>
</reference>
<dbReference type="EMBL" id="BLXT01000438">
    <property type="protein sequence ID" value="GFN77147.1"/>
    <property type="molecule type" value="Genomic_DNA"/>
</dbReference>
<accession>A0AAV3Y3K1</accession>
<keyword evidence="2" id="KW-1185">Reference proteome</keyword>
<proteinExistence type="predicted"/>
<evidence type="ECO:0000313" key="2">
    <source>
        <dbReference type="Proteomes" id="UP000735302"/>
    </source>
</evidence>
<gene>
    <name evidence="1" type="ORF">PoB_000365300</name>
</gene>
<evidence type="ECO:0000313" key="1">
    <source>
        <dbReference type="EMBL" id="GFN77147.1"/>
    </source>
</evidence>
<sequence length="191" mass="21819">MPRLHEISGLINKFILVIAMPWLHEISGLITKFILVIAMPRLHEISGLITKFILVIAMPRRLANVLFEVFGHVSQHGFWVISPGSNAVSASFPDPPRPFLAIHDPPRPFPALPGPPRPFLYTARDVFETADVRFDFADITRTQQPDLRLLCPPSGQEVDHPLELEPATERFPQFSRLAHSLRLRRRRWHSC</sequence>
<organism evidence="1 2">
    <name type="scientific">Plakobranchus ocellatus</name>
    <dbReference type="NCBI Taxonomy" id="259542"/>
    <lineage>
        <taxon>Eukaryota</taxon>
        <taxon>Metazoa</taxon>
        <taxon>Spiralia</taxon>
        <taxon>Lophotrochozoa</taxon>
        <taxon>Mollusca</taxon>
        <taxon>Gastropoda</taxon>
        <taxon>Heterobranchia</taxon>
        <taxon>Euthyneura</taxon>
        <taxon>Panpulmonata</taxon>
        <taxon>Sacoglossa</taxon>
        <taxon>Placobranchoidea</taxon>
        <taxon>Plakobranchidae</taxon>
        <taxon>Plakobranchus</taxon>
    </lineage>
</organism>
<dbReference type="AlphaFoldDB" id="A0AAV3Y3K1"/>